<accession>A0A858Q9R5</accession>
<proteinExistence type="predicted"/>
<evidence type="ECO:0000313" key="2">
    <source>
        <dbReference type="Proteomes" id="UP000503004"/>
    </source>
</evidence>
<dbReference type="RefSeq" id="WP_169603915.1">
    <property type="nucleotide sequence ID" value="NZ_CP046565.1"/>
</dbReference>
<evidence type="ECO:0000313" key="1">
    <source>
        <dbReference type="EMBL" id="QJD30638.1"/>
    </source>
</evidence>
<sequence>MLSTRSIFQEIRRDPRAFQLLMSIAAKGETQGGWENERIAALTPDPALARKVLRHGADETKHGLMFSKLLRKTGLDEVPVPADADYCMMLERRGIGLPHDRLGRDEPLGLEEILQYLVHSKVTEERAFDEVDRLLRVFGDDAELAPSLRVIAEDEINHLSYAHEELLKLSGQGHRDRIAQMLKAYALAEIRVYRDVGLAFVRHMAALLGWSRPKQSLLKLGVSAAYVLERTFAWRRLAALRPPLRSNAMGS</sequence>
<dbReference type="KEGG" id="metu:GNH96_12055"/>
<name>A0A858Q9R5_9GAMM</name>
<dbReference type="AlphaFoldDB" id="A0A858Q9R5"/>
<reference evidence="2" key="1">
    <citation type="submission" date="2019-12" db="EMBL/GenBank/DDBJ databases">
        <authorList>
            <person name="Awala S.I."/>
            <person name="Rhee S.K."/>
        </authorList>
    </citation>
    <scope>NUCLEOTIDE SEQUENCE [LARGE SCALE GENOMIC DNA]</scope>
    <source>
        <strain evidence="2">IM1</strain>
    </source>
</reference>
<dbReference type="Proteomes" id="UP000503004">
    <property type="component" value="Chromosome"/>
</dbReference>
<dbReference type="InterPro" id="IPR009078">
    <property type="entry name" value="Ferritin-like_SF"/>
</dbReference>
<gene>
    <name evidence="1" type="ORF">GNH96_12055</name>
</gene>
<dbReference type="CDD" id="cd00657">
    <property type="entry name" value="Ferritin_like"/>
    <property type="match status" value="1"/>
</dbReference>
<dbReference type="SUPFAM" id="SSF47240">
    <property type="entry name" value="Ferritin-like"/>
    <property type="match status" value="1"/>
</dbReference>
<dbReference type="EMBL" id="CP046565">
    <property type="protein sequence ID" value="QJD30638.1"/>
    <property type="molecule type" value="Genomic_DNA"/>
</dbReference>
<organism evidence="1 2">
    <name type="scientific">Methylococcus geothermalis</name>
    <dbReference type="NCBI Taxonomy" id="2681310"/>
    <lineage>
        <taxon>Bacteria</taxon>
        <taxon>Pseudomonadati</taxon>
        <taxon>Pseudomonadota</taxon>
        <taxon>Gammaproteobacteria</taxon>
        <taxon>Methylococcales</taxon>
        <taxon>Methylococcaceae</taxon>
        <taxon>Methylococcus</taxon>
    </lineage>
</organism>
<protein>
    <submittedName>
        <fullName evidence="1">Ferritin-like domain-containing protein</fullName>
    </submittedName>
</protein>
<keyword evidence="2" id="KW-1185">Reference proteome</keyword>